<keyword evidence="2" id="KW-1185">Reference proteome</keyword>
<reference evidence="1 2" key="1">
    <citation type="journal article" date="2019" name="Int. J. Syst. Evol. Microbiol.">
        <title>The Global Catalogue of Microorganisms (GCM) 10K type strain sequencing project: providing services to taxonomists for standard genome sequencing and annotation.</title>
        <authorList>
            <consortium name="The Broad Institute Genomics Platform"/>
            <consortium name="The Broad Institute Genome Sequencing Center for Infectious Disease"/>
            <person name="Wu L."/>
            <person name="Ma J."/>
        </authorList>
    </citation>
    <scope>NUCLEOTIDE SEQUENCE [LARGE SCALE GENOMIC DNA]</scope>
    <source>
        <strain evidence="1 2">JCM 15933</strain>
    </source>
</reference>
<dbReference type="Proteomes" id="UP001501470">
    <property type="component" value="Unassembled WGS sequence"/>
</dbReference>
<gene>
    <name evidence="1" type="ORF">GCM10009827_073280</name>
</gene>
<organism evidence="1 2">
    <name type="scientific">Dactylosporangium maewongense</name>
    <dbReference type="NCBI Taxonomy" id="634393"/>
    <lineage>
        <taxon>Bacteria</taxon>
        <taxon>Bacillati</taxon>
        <taxon>Actinomycetota</taxon>
        <taxon>Actinomycetes</taxon>
        <taxon>Micromonosporales</taxon>
        <taxon>Micromonosporaceae</taxon>
        <taxon>Dactylosporangium</taxon>
    </lineage>
</organism>
<sequence length="128" mass="14494">MTPTIITVAETVMLMFSYFEHDWDESLEGAEAMDAELMRRVTEGAWMPYSGDEPDPENIATIEELEGRAREAVDEWDVPDDVVRVPIEKLRAVIDGGGWTFVAGEFSEFEGHHNDTEYVVKLTRQPAT</sequence>
<dbReference type="EMBL" id="BAAAQD010000017">
    <property type="protein sequence ID" value="GAA1542996.1"/>
    <property type="molecule type" value="Genomic_DNA"/>
</dbReference>
<protein>
    <submittedName>
        <fullName evidence="1">Uncharacterized protein</fullName>
    </submittedName>
</protein>
<name>A0ABN2BKR3_9ACTN</name>
<evidence type="ECO:0000313" key="2">
    <source>
        <dbReference type="Proteomes" id="UP001501470"/>
    </source>
</evidence>
<proteinExistence type="predicted"/>
<accession>A0ABN2BKR3</accession>
<comment type="caution">
    <text evidence="1">The sequence shown here is derived from an EMBL/GenBank/DDBJ whole genome shotgun (WGS) entry which is preliminary data.</text>
</comment>
<evidence type="ECO:0000313" key="1">
    <source>
        <dbReference type="EMBL" id="GAA1542996.1"/>
    </source>
</evidence>